<evidence type="ECO:0000256" key="2">
    <source>
        <dbReference type="ARBA" id="ARBA00023235"/>
    </source>
</evidence>
<dbReference type="PANTHER" id="PTHR35530">
    <property type="entry name" value="TAUTOMERASE-RELATED"/>
    <property type="match status" value="1"/>
</dbReference>
<feature type="domain" description="4-oxalocrotonate tautomerase-like" evidence="3">
    <location>
        <begin position="2"/>
        <end position="59"/>
    </location>
</feature>
<dbReference type="STRING" id="53463.SAMN05444389_101294"/>
<evidence type="ECO:0000259" key="3">
    <source>
        <dbReference type="Pfam" id="PF01361"/>
    </source>
</evidence>
<dbReference type="GO" id="GO:0016853">
    <property type="term" value="F:isomerase activity"/>
    <property type="evidence" value="ECO:0007669"/>
    <property type="project" value="UniProtKB-KW"/>
</dbReference>
<proteinExistence type="inferred from homology"/>
<dbReference type="Proteomes" id="UP000184444">
    <property type="component" value="Unassembled WGS sequence"/>
</dbReference>
<comment type="similarity">
    <text evidence="1">Belongs to the 4-oxalocrotonate tautomerase family.</text>
</comment>
<evidence type="ECO:0000313" key="4">
    <source>
        <dbReference type="EMBL" id="SHL77510.1"/>
    </source>
</evidence>
<evidence type="ECO:0000256" key="1">
    <source>
        <dbReference type="ARBA" id="ARBA00006723"/>
    </source>
</evidence>
<reference evidence="5" key="1">
    <citation type="submission" date="2016-11" db="EMBL/GenBank/DDBJ databases">
        <authorList>
            <person name="Varghese N."/>
            <person name="Submissions S."/>
        </authorList>
    </citation>
    <scope>NUCLEOTIDE SEQUENCE [LARGE SCALE GENOMIC DNA]</scope>
    <source>
        <strain evidence="5">DSM 6637</strain>
    </source>
</reference>
<dbReference type="InterPro" id="IPR014347">
    <property type="entry name" value="Tautomerase/MIF_sf"/>
</dbReference>
<dbReference type="SUPFAM" id="SSF55331">
    <property type="entry name" value="Tautomerase/MIF"/>
    <property type="match status" value="1"/>
</dbReference>
<name>A0A1M7DDH1_9RHOB</name>
<dbReference type="AlphaFoldDB" id="A0A1M7DDH1"/>
<dbReference type="EMBL" id="FRCK01000001">
    <property type="protein sequence ID" value="SHL77510.1"/>
    <property type="molecule type" value="Genomic_DNA"/>
</dbReference>
<dbReference type="PANTHER" id="PTHR35530:SF2">
    <property type="entry name" value="BSL4019 PROTEIN"/>
    <property type="match status" value="1"/>
</dbReference>
<sequence>MPLVRIELFPGRSHAQKMEIADAITRVLEEKAGISPTATTVMFSEVAPSDWVVAGKPLGMPRD</sequence>
<gene>
    <name evidence="4" type="ORF">SAMN05444389_101294</name>
</gene>
<dbReference type="RefSeq" id="WP_073060824.1">
    <property type="nucleotide sequence ID" value="NZ_FRCK01000001.1"/>
</dbReference>
<organism evidence="4 5">
    <name type="scientific">Paracoccus solventivorans</name>
    <dbReference type="NCBI Taxonomy" id="53463"/>
    <lineage>
        <taxon>Bacteria</taxon>
        <taxon>Pseudomonadati</taxon>
        <taxon>Pseudomonadota</taxon>
        <taxon>Alphaproteobacteria</taxon>
        <taxon>Rhodobacterales</taxon>
        <taxon>Paracoccaceae</taxon>
        <taxon>Paracoccus</taxon>
    </lineage>
</organism>
<keyword evidence="2" id="KW-0413">Isomerase</keyword>
<evidence type="ECO:0000313" key="5">
    <source>
        <dbReference type="Proteomes" id="UP000184444"/>
    </source>
</evidence>
<dbReference type="InterPro" id="IPR004370">
    <property type="entry name" value="4-OT-like_dom"/>
</dbReference>
<dbReference type="Gene3D" id="3.30.429.10">
    <property type="entry name" value="Macrophage Migration Inhibitory Factor"/>
    <property type="match status" value="1"/>
</dbReference>
<accession>A0A1M7DDH1</accession>
<dbReference type="Pfam" id="PF01361">
    <property type="entry name" value="Tautomerase"/>
    <property type="match status" value="1"/>
</dbReference>
<dbReference type="OrthoDB" id="8635217at2"/>
<keyword evidence="5" id="KW-1185">Reference proteome</keyword>
<protein>
    <submittedName>
        <fullName evidence="4">4-oxalocrotonate tautomerase</fullName>
    </submittedName>
</protein>